<evidence type="ECO:0008006" key="3">
    <source>
        <dbReference type="Google" id="ProtNLM"/>
    </source>
</evidence>
<comment type="caution">
    <text evidence="1">The sequence shown here is derived from an EMBL/GenBank/DDBJ whole genome shotgun (WGS) entry which is preliminary data.</text>
</comment>
<evidence type="ECO:0000313" key="2">
    <source>
        <dbReference type="Proteomes" id="UP001144612"/>
    </source>
</evidence>
<dbReference type="SUPFAM" id="SSF82185">
    <property type="entry name" value="Histone H3 K4-specific methyltransferase SET7/9 N-terminal domain"/>
    <property type="match status" value="1"/>
</dbReference>
<organism evidence="1 2">
    <name type="scientific">Clostridium brassicae</name>
    <dbReference type="NCBI Taxonomy" id="2999072"/>
    <lineage>
        <taxon>Bacteria</taxon>
        <taxon>Bacillati</taxon>
        <taxon>Bacillota</taxon>
        <taxon>Clostridia</taxon>
        <taxon>Eubacteriales</taxon>
        <taxon>Clostridiaceae</taxon>
        <taxon>Clostridium</taxon>
    </lineage>
</organism>
<proteinExistence type="predicted"/>
<dbReference type="EMBL" id="JAPQFJ010000004">
    <property type="protein sequence ID" value="MCY6958023.1"/>
    <property type="molecule type" value="Genomic_DNA"/>
</dbReference>
<keyword evidence="2" id="KW-1185">Reference proteome</keyword>
<sequence length="156" mass="18682">MQSKLIDKNFILSNGIDYDELEVDYDRFGDKEFIISEGKEKFFSGITYSLFPNGNLEFYAFFRDGFKEGDFVEFYKDNKIKCIQNMQRGRTHGIRRIFYKDGTKKLEARYEYGVCLTLKEWNEEGVLIKEKLKPTEDDIKLRNSQEKWYKKAIEKE</sequence>
<reference evidence="1" key="1">
    <citation type="submission" date="2022-12" db="EMBL/GenBank/DDBJ databases">
        <title>Clostridium sp. nov., isolated from industrial wastewater.</title>
        <authorList>
            <person name="Jiayan W."/>
        </authorList>
    </citation>
    <scope>NUCLEOTIDE SEQUENCE</scope>
    <source>
        <strain evidence="1">ZC22-4</strain>
    </source>
</reference>
<dbReference type="RefSeq" id="WP_268060436.1">
    <property type="nucleotide sequence ID" value="NZ_JAPQFJ010000004.1"/>
</dbReference>
<name>A0ABT4D8P3_9CLOT</name>
<accession>A0ABT4D8P3</accession>
<dbReference type="Gene3D" id="2.20.110.10">
    <property type="entry name" value="Histone H3 K4-specific methyltransferase SET7/9 N-terminal domain"/>
    <property type="match status" value="1"/>
</dbReference>
<dbReference type="Proteomes" id="UP001144612">
    <property type="component" value="Unassembled WGS sequence"/>
</dbReference>
<gene>
    <name evidence="1" type="ORF">OW729_05310</name>
</gene>
<evidence type="ECO:0000313" key="1">
    <source>
        <dbReference type="EMBL" id="MCY6958023.1"/>
    </source>
</evidence>
<protein>
    <recommendedName>
        <fullName evidence="3">Toxin-antitoxin system YwqK family antitoxin</fullName>
    </recommendedName>
</protein>